<sequence>MGSVIESPMLVGSVVRLEPLAHRHAEDLAVAAAEDRRSYGFTSVPAVGEVEERIGVQLGLAAAGSLMPFAQVVVDSGRAVGVTAYWDPRVLGDGGALFAVQVGFTWLAASAQGTAVNSEAKFLLFQRAFEVWKVARVDLNTDARNARSRAAIAGVGARFEGVLRSWSRSWAPGEEGMLRDSAMFSIVASEWPECRERLLTRIAGRA</sequence>
<evidence type="ECO:0000313" key="3">
    <source>
        <dbReference type="Proteomes" id="UP000603200"/>
    </source>
</evidence>
<dbReference type="InterPro" id="IPR016181">
    <property type="entry name" value="Acyl_CoA_acyltransferase"/>
</dbReference>
<keyword evidence="3" id="KW-1185">Reference proteome</keyword>
<name>A0ABQ3ZZB8_9ACTN</name>
<dbReference type="Pfam" id="PF13302">
    <property type="entry name" value="Acetyltransf_3"/>
    <property type="match status" value="1"/>
</dbReference>
<evidence type="ECO:0000259" key="1">
    <source>
        <dbReference type="Pfam" id="PF13302"/>
    </source>
</evidence>
<proteinExistence type="predicted"/>
<dbReference type="PANTHER" id="PTHR43610:SF1">
    <property type="entry name" value="N-ACETYLTRANSFERASE DOMAIN-CONTAINING PROTEIN"/>
    <property type="match status" value="1"/>
</dbReference>
<dbReference type="PANTHER" id="PTHR43610">
    <property type="entry name" value="BLL6696 PROTEIN"/>
    <property type="match status" value="1"/>
</dbReference>
<dbReference type="Gene3D" id="3.40.630.30">
    <property type="match status" value="1"/>
</dbReference>
<gene>
    <name evidence="2" type="ORF">Ahu01nite_070710</name>
</gene>
<dbReference type="InterPro" id="IPR000182">
    <property type="entry name" value="GNAT_dom"/>
</dbReference>
<evidence type="ECO:0000313" key="2">
    <source>
        <dbReference type="EMBL" id="GIE23969.1"/>
    </source>
</evidence>
<reference evidence="2 3" key="1">
    <citation type="submission" date="2021-01" db="EMBL/GenBank/DDBJ databases">
        <title>Whole genome shotgun sequence of Actinoplanes humidus NBRC 14915.</title>
        <authorList>
            <person name="Komaki H."/>
            <person name="Tamura T."/>
        </authorList>
    </citation>
    <scope>NUCLEOTIDE SEQUENCE [LARGE SCALE GENOMIC DNA]</scope>
    <source>
        <strain evidence="2 3">NBRC 14915</strain>
    </source>
</reference>
<accession>A0ABQ3ZZB8</accession>
<comment type="caution">
    <text evidence="2">The sequence shown here is derived from an EMBL/GenBank/DDBJ whole genome shotgun (WGS) entry which is preliminary data.</text>
</comment>
<dbReference type="Proteomes" id="UP000603200">
    <property type="component" value="Unassembled WGS sequence"/>
</dbReference>
<protein>
    <submittedName>
        <fullName evidence="2">N-acetyltransferase</fullName>
    </submittedName>
</protein>
<dbReference type="EMBL" id="BOMN01000101">
    <property type="protein sequence ID" value="GIE23969.1"/>
    <property type="molecule type" value="Genomic_DNA"/>
</dbReference>
<feature type="domain" description="N-acetyltransferase" evidence="1">
    <location>
        <begin position="16"/>
        <end position="157"/>
    </location>
</feature>
<dbReference type="SUPFAM" id="SSF55729">
    <property type="entry name" value="Acyl-CoA N-acyltransferases (Nat)"/>
    <property type="match status" value="1"/>
</dbReference>
<organism evidence="2 3">
    <name type="scientific">Winogradskya humida</name>
    <dbReference type="NCBI Taxonomy" id="113566"/>
    <lineage>
        <taxon>Bacteria</taxon>
        <taxon>Bacillati</taxon>
        <taxon>Actinomycetota</taxon>
        <taxon>Actinomycetes</taxon>
        <taxon>Micromonosporales</taxon>
        <taxon>Micromonosporaceae</taxon>
        <taxon>Winogradskya</taxon>
    </lineage>
</organism>